<dbReference type="Pfam" id="PF25871">
    <property type="entry name" value="HTH_76"/>
    <property type="match status" value="1"/>
</dbReference>
<dbReference type="PANTHER" id="PTHR36855:SF1">
    <property type="entry name" value="PEROXISOME MEMBRANE ANCHOR PROTEIN PEX14P N-TERMINAL DOMAIN-CONTAINING PROTEIN"/>
    <property type="match status" value="1"/>
</dbReference>
<evidence type="ECO:0000259" key="2">
    <source>
        <dbReference type="Pfam" id="PF17733"/>
    </source>
</evidence>
<name>A0AAN6YWP5_9PEZI</name>
<proteinExistence type="predicted"/>
<reference evidence="4" key="2">
    <citation type="submission" date="2023-05" db="EMBL/GenBank/DDBJ databases">
        <authorList>
            <consortium name="Lawrence Berkeley National Laboratory"/>
            <person name="Steindorff A."/>
            <person name="Hensen N."/>
            <person name="Bonometti L."/>
            <person name="Westerberg I."/>
            <person name="Brannstrom I.O."/>
            <person name="Guillou S."/>
            <person name="Cros-Aarteil S."/>
            <person name="Calhoun S."/>
            <person name="Haridas S."/>
            <person name="Kuo A."/>
            <person name="Mondo S."/>
            <person name="Pangilinan J."/>
            <person name="Riley R."/>
            <person name="Labutti K."/>
            <person name="Andreopoulos B."/>
            <person name="Lipzen A."/>
            <person name="Chen C."/>
            <person name="Yanf M."/>
            <person name="Daum C."/>
            <person name="Ng V."/>
            <person name="Clum A."/>
            <person name="Ohm R."/>
            <person name="Martin F."/>
            <person name="Silar P."/>
            <person name="Natvig D."/>
            <person name="Lalanne C."/>
            <person name="Gautier V."/>
            <person name="Ament-Velasquez S.L."/>
            <person name="Kruys A."/>
            <person name="Hutchinson M.I."/>
            <person name="Powell A.J."/>
            <person name="Barry K."/>
            <person name="Miller A.N."/>
            <person name="Grigoriev I.V."/>
            <person name="Debuchy R."/>
            <person name="Gladieux P."/>
            <person name="Thoren M.H."/>
            <person name="Johannesson H."/>
        </authorList>
    </citation>
    <scope>NUCLEOTIDE SEQUENCE</scope>
    <source>
        <strain evidence="4">CBS 508.74</strain>
    </source>
</reference>
<dbReference type="AlphaFoldDB" id="A0AAN6YWP5"/>
<feature type="region of interest" description="Disordered" evidence="1">
    <location>
        <begin position="265"/>
        <end position="288"/>
    </location>
</feature>
<dbReference type="InterPro" id="IPR040554">
    <property type="entry name" value="KPWE_PEX14_dom"/>
</dbReference>
<reference evidence="4" key="1">
    <citation type="journal article" date="2023" name="Mol. Phylogenet. Evol.">
        <title>Genome-scale phylogeny and comparative genomics of the fungal order Sordariales.</title>
        <authorList>
            <person name="Hensen N."/>
            <person name="Bonometti L."/>
            <person name="Westerberg I."/>
            <person name="Brannstrom I.O."/>
            <person name="Guillou S."/>
            <person name="Cros-Aarteil S."/>
            <person name="Calhoun S."/>
            <person name="Haridas S."/>
            <person name="Kuo A."/>
            <person name="Mondo S."/>
            <person name="Pangilinan J."/>
            <person name="Riley R."/>
            <person name="LaButti K."/>
            <person name="Andreopoulos B."/>
            <person name="Lipzen A."/>
            <person name="Chen C."/>
            <person name="Yan M."/>
            <person name="Daum C."/>
            <person name="Ng V."/>
            <person name="Clum A."/>
            <person name="Steindorff A."/>
            <person name="Ohm R.A."/>
            <person name="Martin F."/>
            <person name="Silar P."/>
            <person name="Natvig D.O."/>
            <person name="Lalanne C."/>
            <person name="Gautier V."/>
            <person name="Ament-Velasquez S.L."/>
            <person name="Kruys A."/>
            <person name="Hutchinson M.I."/>
            <person name="Powell A.J."/>
            <person name="Barry K."/>
            <person name="Miller A.N."/>
            <person name="Grigoriev I.V."/>
            <person name="Debuchy R."/>
            <person name="Gladieux P."/>
            <person name="Hiltunen Thoren M."/>
            <person name="Johannesson H."/>
        </authorList>
    </citation>
    <scope>NUCLEOTIDE SEQUENCE</scope>
    <source>
        <strain evidence="4">CBS 508.74</strain>
    </source>
</reference>
<dbReference type="InterPro" id="IPR058841">
    <property type="entry name" value="HTH_76"/>
</dbReference>
<evidence type="ECO:0000256" key="1">
    <source>
        <dbReference type="SAM" id="MobiDB-lite"/>
    </source>
</evidence>
<feature type="domain" description="PEX14-like helix-turn-helix" evidence="3">
    <location>
        <begin position="21"/>
        <end position="93"/>
    </location>
</feature>
<feature type="region of interest" description="Disordered" evidence="1">
    <location>
        <begin position="112"/>
        <end position="163"/>
    </location>
</feature>
<evidence type="ECO:0000313" key="5">
    <source>
        <dbReference type="Proteomes" id="UP001302812"/>
    </source>
</evidence>
<sequence length="288" mass="31863">MDSNTDKPASASPQSTSSHDAEFAKFDLYPWVRDRSFLQGLMATLGPFLASKDDAFTRQKALNTTLQARIWWYKSRFNYDIDRSAYEAYSAAHSSSNPDASILAKLEDIQQRMGGATPTRPSPDKPHAPQAVPSWQLNAPKVDASKKADDGALHANTGEGAPYPDNFQALIEAVTMGKPISGIKEIPNTVVRPPGVTPFGKMKAPRKPWEKDSPSDELQRTSVLGNVVDKEFPPLPEDTDNTASEVEGTSGITLHRREELLVSIKKETDNTPHIQPCNRHKRQDNDRE</sequence>
<evidence type="ECO:0000313" key="4">
    <source>
        <dbReference type="EMBL" id="KAK4115689.1"/>
    </source>
</evidence>
<organism evidence="4 5">
    <name type="scientific">Canariomyces notabilis</name>
    <dbReference type="NCBI Taxonomy" id="2074819"/>
    <lineage>
        <taxon>Eukaryota</taxon>
        <taxon>Fungi</taxon>
        <taxon>Dikarya</taxon>
        <taxon>Ascomycota</taxon>
        <taxon>Pezizomycotina</taxon>
        <taxon>Sordariomycetes</taxon>
        <taxon>Sordariomycetidae</taxon>
        <taxon>Sordariales</taxon>
        <taxon>Chaetomiaceae</taxon>
        <taxon>Canariomyces</taxon>
    </lineage>
</organism>
<feature type="compositionally biased region" description="Basic and acidic residues" evidence="1">
    <location>
        <begin position="143"/>
        <end position="152"/>
    </location>
</feature>
<comment type="caution">
    <text evidence="4">The sequence shown here is derived from an EMBL/GenBank/DDBJ whole genome shotgun (WGS) entry which is preliminary data.</text>
</comment>
<protein>
    <submittedName>
        <fullName evidence="4">Uncharacterized protein</fullName>
    </submittedName>
</protein>
<dbReference type="EMBL" id="MU853334">
    <property type="protein sequence ID" value="KAK4115689.1"/>
    <property type="molecule type" value="Genomic_DNA"/>
</dbReference>
<dbReference type="GeneID" id="89943173"/>
<feature type="compositionally biased region" description="Basic and acidic residues" evidence="1">
    <location>
        <begin position="207"/>
        <end position="219"/>
    </location>
</feature>
<feature type="domain" description="Peroxisomal membrane protein PEX14-like KPWE" evidence="2">
    <location>
        <begin position="162"/>
        <end position="211"/>
    </location>
</feature>
<keyword evidence="5" id="KW-1185">Reference proteome</keyword>
<dbReference type="RefSeq" id="XP_064673259.1">
    <property type="nucleotide sequence ID" value="XM_064819047.1"/>
</dbReference>
<dbReference type="Pfam" id="PF17733">
    <property type="entry name" value="KPWE_dom"/>
    <property type="match status" value="1"/>
</dbReference>
<dbReference type="Proteomes" id="UP001302812">
    <property type="component" value="Unassembled WGS sequence"/>
</dbReference>
<feature type="region of interest" description="Disordered" evidence="1">
    <location>
        <begin position="194"/>
        <end position="253"/>
    </location>
</feature>
<accession>A0AAN6YWP5</accession>
<gene>
    <name evidence="4" type="ORF">N656DRAFT_842517</name>
</gene>
<evidence type="ECO:0000259" key="3">
    <source>
        <dbReference type="Pfam" id="PF25871"/>
    </source>
</evidence>
<dbReference type="PANTHER" id="PTHR36855">
    <property type="entry name" value="CHROMOSOME 10, WHOLE GENOME SHOTGUN SEQUENCE"/>
    <property type="match status" value="1"/>
</dbReference>